<protein>
    <submittedName>
        <fullName evidence="3">Collagen alpha-1(I) chain-like</fullName>
    </submittedName>
</protein>
<feature type="compositionally biased region" description="Basic and acidic residues" evidence="1">
    <location>
        <begin position="216"/>
        <end position="229"/>
    </location>
</feature>
<dbReference type="GeneID" id="120324536"/>
<reference evidence="3" key="1">
    <citation type="submission" date="2025-08" db="UniProtKB">
        <authorList>
            <consortium name="RefSeq"/>
        </authorList>
    </citation>
    <scope>IDENTIFICATION</scope>
    <source>
        <tissue evidence="3">Muscle</tissue>
    </source>
</reference>
<dbReference type="RefSeq" id="XP_039243589.1">
    <property type="nucleotide sequence ID" value="XM_039387655.1"/>
</dbReference>
<evidence type="ECO:0000313" key="3">
    <source>
        <dbReference type="RefSeq" id="XP_039243589.1"/>
    </source>
</evidence>
<proteinExistence type="predicted"/>
<keyword evidence="2" id="KW-1185">Reference proteome</keyword>
<feature type="compositionally biased region" description="Gly residues" evidence="1">
    <location>
        <begin position="35"/>
        <end position="55"/>
    </location>
</feature>
<evidence type="ECO:0000313" key="2">
    <source>
        <dbReference type="Proteomes" id="UP000504627"/>
    </source>
</evidence>
<feature type="region of interest" description="Disordered" evidence="1">
    <location>
        <begin position="1"/>
        <end position="164"/>
    </location>
</feature>
<evidence type="ECO:0000256" key="1">
    <source>
        <dbReference type="SAM" id="MobiDB-lite"/>
    </source>
</evidence>
<feature type="compositionally biased region" description="Basic and acidic residues" evidence="1">
    <location>
        <begin position="187"/>
        <end position="199"/>
    </location>
</feature>
<dbReference type="InParanoid" id="A0A7R5L2M4"/>
<dbReference type="Proteomes" id="UP000504627">
    <property type="component" value="Unplaced"/>
</dbReference>
<sequence length="354" mass="37129">MTQTADPAKRPFSLGGAVFLRGRTGSGRARRRLLGTGGSEPWGRGGPSPGDGGVRARGAEAAGWGTRRGGSGRPAGRSGRGARSPPDLRAPRGRALLAAQAGRPPTAREGRTAAPRPSSPGPLGTAGPPQARRAAGLRERRLSPRPGGRSVPARPLPREGSAGCAALPSQVTSYISDTFAILAPPRDARADGPGRHWREAGAGPALSPLCSRPWRRGREEPRPMGREPPKGWSWRGRSTRQPAPAPPGLGAVPVCVHSGASPTGHLHDPRSCPARRPRGLAGVKTSEPKLRAADLGNSPVILDSFPRRAALHLHCKTRPGPEVMHCKCCLLPFLDIVSNDLPKITYTVFCRAQG</sequence>
<feature type="compositionally biased region" description="Low complexity" evidence="1">
    <location>
        <begin position="74"/>
        <end position="105"/>
    </location>
</feature>
<organism evidence="2 3">
    <name type="scientific">Pipra filicauda</name>
    <name type="common">Wire-tailed manakin</name>
    <dbReference type="NCBI Taxonomy" id="649802"/>
    <lineage>
        <taxon>Eukaryota</taxon>
        <taxon>Metazoa</taxon>
        <taxon>Chordata</taxon>
        <taxon>Craniata</taxon>
        <taxon>Vertebrata</taxon>
        <taxon>Euteleostomi</taxon>
        <taxon>Archelosauria</taxon>
        <taxon>Archosauria</taxon>
        <taxon>Dinosauria</taxon>
        <taxon>Saurischia</taxon>
        <taxon>Theropoda</taxon>
        <taxon>Coelurosauria</taxon>
        <taxon>Aves</taxon>
        <taxon>Neognathae</taxon>
        <taxon>Neoaves</taxon>
        <taxon>Telluraves</taxon>
        <taxon>Australaves</taxon>
        <taxon>Passeriformes</taxon>
        <taxon>Pipridae</taxon>
        <taxon>Pipra</taxon>
    </lineage>
</organism>
<feature type="region of interest" description="Disordered" evidence="1">
    <location>
        <begin position="187"/>
        <end position="284"/>
    </location>
</feature>
<accession>A0A7R5L2M4</accession>
<dbReference type="AlphaFoldDB" id="A0A7R5L2M4"/>
<name>A0A7R5L2M4_9PASS</name>
<gene>
    <name evidence="3" type="primary">LOC120324536</name>
</gene>